<dbReference type="SUPFAM" id="SSF48350">
    <property type="entry name" value="GTPase activation domain, GAP"/>
    <property type="match status" value="1"/>
</dbReference>
<dbReference type="Gene3D" id="2.30.29.30">
    <property type="entry name" value="Pleckstrin-homology domain (PH domain)/Phosphotyrosine-binding domain (PTB)"/>
    <property type="match status" value="1"/>
</dbReference>
<dbReference type="OrthoDB" id="6281275at2759"/>
<dbReference type="EMBL" id="CAJNOC010001396">
    <property type="protein sequence ID" value="CAF0861331.1"/>
    <property type="molecule type" value="Genomic_DNA"/>
</dbReference>
<name>A0A813WH91_9BILA</name>
<feature type="non-terminal residue" evidence="6">
    <location>
        <position position="1414"/>
    </location>
</feature>
<protein>
    <submittedName>
        <fullName evidence="6">Uncharacterized protein</fullName>
    </submittedName>
</protein>
<evidence type="ECO:0000259" key="5">
    <source>
        <dbReference type="PROSITE" id="PS50238"/>
    </source>
</evidence>
<feature type="region of interest" description="Disordered" evidence="3">
    <location>
        <begin position="977"/>
        <end position="999"/>
    </location>
</feature>
<dbReference type="Proteomes" id="UP000663879">
    <property type="component" value="Unassembled WGS sequence"/>
</dbReference>
<dbReference type="InterPro" id="IPR011993">
    <property type="entry name" value="PH-like_dom_sf"/>
</dbReference>
<dbReference type="SMART" id="SM00324">
    <property type="entry name" value="RhoGAP"/>
    <property type="match status" value="1"/>
</dbReference>
<feature type="region of interest" description="Disordered" evidence="3">
    <location>
        <begin position="432"/>
        <end position="462"/>
    </location>
</feature>
<dbReference type="SUPFAM" id="SSF50729">
    <property type="entry name" value="PH domain-like"/>
    <property type="match status" value="1"/>
</dbReference>
<comment type="caution">
    <text evidence="6">The sequence shown here is derived from an EMBL/GenBank/DDBJ whole genome shotgun (WGS) entry which is preliminary data.</text>
</comment>
<keyword evidence="2" id="KW-0175">Coiled coil</keyword>
<feature type="domain" description="PH" evidence="4">
    <location>
        <begin position="502"/>
        <end position="611"/>
    </location>
</feature>
<feature type="compositionally biased region" description="Polar residues" evidence="3">
    <location>
        <begin position="222"/>
        <end position="242"/>
    </location>
</feature>
<dbReference type="PANTHER" id="PTHR23175:SF23">
    <property type="entry name" value="PDZ DOMAIN-CONTAINING PROTEIN"/>
    <property type="match status" value="1"/>
</dbReference>
<evidence type="ECO:0000313" key="7">
    <source>
        <dbReference type="Proteomes" id="UP000663879"/>
    </source>
</evidence>
<feature type="compositionally biased region" description="Polar residues" evidence="3">
    <location>
        <begin position="405"/>
        <end position="420"/>
    </location>
</feature>
<feature type="compositionally biased region" description="Polar residues" evidence="3">
    <location>
        <begin position="372"/>
        <end position="384"/>
    </location>
</feature>
<feature type="region of interest" description="Disordered" evidence="3">
    <location>
        <begin position="128"/>
        <end position="252"/>
    </location>
</feature>
<feature type="compositionally biased region" description="Polar residues" evidence="3">
    <location>
        <begin position="167"/>
        <end position="196"/>
    </location>
</feature>
<dbReference type="SMART" id="SM00233">
    <property type="entry name" value="PH"/>
    <property type="match status" value="1"/>
</dbReference>
<feature type="region of interest" description="Disordered" evidence="3">
    <location>
        <begin position="1"/>
        <end position="33"/>
    </location>
</feature>
<evidence type="ECO:0000259" key="4">
    <source>
        <dbReference type="PROSITE" id="PS50003"/>
    </source>
</evidence>
<feature type="region of interest" description="Disordered" evidence="3">
    <location>
        <begin position="355"/>
        <end position="420"/>
    </location>
</feature>
<dbReference type="GO" id="GO:0005096">
    <property type="term" value="F:GTPase activator activity"/>
    <property type="evidence" value="ECO:0007669"/>
    <property type="project" value="UniProtKB-KW"/>
</dbReference>
<feature type="domain" description="Rho-GAP" evidence="5">
    <location>
        <begin position="740"/>
        <end position="923"/>
    </location>
</feature>
<dbReference type="PROSITE" id="PS50238">
    <property type="entry name" value="RHOGAP"/>
    <property type="match status" value="1"/>
</dbReference>
<feature type="coiled-coil region" evidence="2">
    <location>
        <begin position="1159"/>
        <end position="1190"/>
    </location>
</feature>
<evidence type="ECO:0000256" key="2">
    <source>
        <dbReference type="SAM" id="Coils"/>
    </source>
</evidence>
<keyword evidence="7" id="KW-1185">Reference proteome</keyword>
<dbReference type="PROSITE" id="PS50003">
    <property type="entry name" value="PH_DOMAIN"/>
    <property type="match status" value="1"/>
</dbReference>
<dbReference type="Pfam" id="PF00620">
    <property type="entry name" value="RhoGAP"/>
    <property type="match status" value="1"/>
</dbReference>
<dbReference type="Gene3D" id="1.10.555.10">
    <property type="entry name" value="Rho GTPase activation protein"/>
    <property type="match status" value="1"/>
</dbReference>
<feature type="compositionally biased region" description="Low complexity" evidence="3">
    <location>
        <begin position="141"/>
        <end position="152"/>
    </location>
</feature>
<dbReference type="GO" id="GO:0007165">
    <property type="term" value="P:signal transduction"/>
    <property type="evidence" value="ECO:0007669"/>
    <property type="project" value="InterPro"/>
</dbReference>
<feature type="compositionally biased region" description="Basic residues" evidence="3">
    <location>
        <begin position="153"/>
        <end position="163"/>
    </location>
</feature>
<evidence type="ECO:0000256" key="3">
    <source>
        <dbReference type="SAM" id="MobiDB-lite"/>
    </source>
</evidence>
<feature type="compositionally biased region" description="Polar residues" evidence="3">
    <location>
        <begin position="448"/>
        <end position="462"/>
    </location>
</feature>
<feature type="compositionally biased region" description="Low complexity" evidence="3">
    <location>
        <begin position="984"/>
        <end position="999"/>
    </location>
</feature>
<organism evidence="6 7">
    <name type="scientific">Brachionus calyciflorus</name>
    <dbReference type="NCBI Taxonomy" id="104777"/>
    <lineage>
        <taxon>Eukaryota</taxon>
        <taxon>Metazoa</taxon>
        <taxon>Spiralia</taxon>
        <taxon>Gnathifera</taxon>
        <taxon>Rotifera</taxon>
        <taxon>Eurotatoria</taxon>
        <taxon>Monogononta</taxon>
        <taxon>Pseudotrocha</taxon>
        <taxon>Ploima</taxon>
        <taxon>Brachionidae</taxon>
        <taxon>Brachionus</taxon>
    </lineage>
</organism>
<gene>
    <name evidence="6" type="ORF">OXX778_LOCUS9456</name>
</gene>
<dbReference type="InterPro" id="IPR041681">
    <property type="entry name" value="PH_9"/>
</dbReference>
<evidence type="ECO:0000256" key="1">
    <source>
        <dbReference type="ARBA" id="ARBA00022468"/>
    </source>
</evidence>
<evidence type="ECO:0000313" key="6">
    <source>
        <dbReference type="EMBL" id="CAF0861331.1"/>
    </source>
</evidence>
<keyword evidence="1" id="KW-0343">GTPase activation</keyword>
<dbReference type="InterPro" id="IPR000198">
    <property type="entry name" value="RhoGAP_dom"/>
</dbReference>
<proteinExistence type="predicted"/>
<reference evidence="6" key="1">
    <citation type="submission" date="2021-02" db="EMBL/GenBank/DDBJ databases">
        <authorList>
            <person name="Nowell W R."/>
        </authorList>
    </citation>
    <scope>NUCLEOTIDE SEQUENCE</scope>
    <source>
        <strain evidence="6">Ploen Becks lab</strain>
    </source>
</reference>
<sequence length="1414" mass="160673">ALRTKNNNLSSSQLNKNKLSDSNKYLNNNNNNLEYSIPNENRLDSKWNSSQVFNNQNYPVQHVNNRTPQSQLNSKYHLNNMSSSLINNNKNIYEQNSFQVDNSSNQYYNDSNDEIIANNFKMQQLMANSKRRSITSSPIRKTTSSLTNNNSKTSHHHHHHQHHQTNPPQTFEFDSNGNNENFRRSNLNEGSNSSHLVKSKFNKNSKNSKANNQKRLVLNSDAGETTSTDSDIGTSPSGTTLASPPSSPQQPQQTINTHIYYQQNTPSHTDSPKTRTPSLSNYSSIIRQHSYLNAVQLNDFKLNKLMQSSNFMPINENDPKVFDFLNPASVPYYYSPSSTVMRQQKLLQLQQQQQQQQQKLTSTPSIKDIERSISSNRTNNQSLSILKDDDDVAKKTPKTIHNDSDPSMSKQRVKSVQVQSRHPLQQLSILAYSSSNQDSDDTRRKKAQITSEQKLQKNSHTPRNTSIKKLKSFFGEKTPVVLQAVENKNIIASDEFLSQINETIKEGVLNCKIVLKDGKRSTDRSWRPAWAVLKKSGELFLCKEKKDNIMIPSVETSYPINIKNSLIDIAYDYTKRKNVFKIRSVNSEYLFQTLDHDAMLEWIRIMQESSNQSDSIDKLVTSINQSSNSKNWPSSNPSDTNSLDLTNYSTPSKIMNVSNELINSSPDDSYTRQQKQIIMDADVSPRRENRKWVRQMTRRIRDFMTNTNTDQIVEASTILTDDYLSHNRNFGIALERCEPSTLSIFIPVVIEICTRLIEIHIIDEGIYRKVGQKQVVLALRSQLNNGVLNIDVSDYNWDNPHAVVSLLKCFLNELPDSLTTSLLYNEFIQICRYDNHQIRIIGIKKLLNRLPKHNYETLKYLTAHLRRVAAAYQHNKMTIKNLSIAFSQSIIRHNDANCETIRSDHLLQSFLIEIILSYHDWLFDQSQNENIPNEIKDSAEQHLSQQFCSYIEPISYSDLLINIMKLLKSKWNSTNSTLNTPPISQNSNDSGYYSNSNTSRQPINIQFKSEKSSLRSSKSVTTINRSRAITQAHKASKQSKGLSLKQSFIEAKQRSRSVDTRFKPLGFIFGFNSSSLNQTVNSYDLETGLNRSNRKKLFKKNQKISEPKFLDDSLIKLKTYENKETALLNKAQKSTPMARKSYADAIKSKLNTDETIINFKELEKKNQADLERLNKLMKKLEIDLINAQMELIEEDYLKLDSSKSKYFSSSMSSSSSTSGVVVGGSSSSCISASPMFRNRLKCDKSSKLCSLSSISSSSEDFSVLSPKVNSKKKIVRRHTISGKLDNYESEEEESRDDLLNYGKKFKKNTKKSNKLNSKSIAELPSLTNCEVLNSKKNFDCTKYEKEEQNVQRTILNLSPLSISASSVSSTSSSVGNSTVSLGKTRLRKIAGSNLADEVGSIGLAVSQLASESLL</sequence>
<dbReference type="PANTHER" id="PTHR23175">
    <property type="entry name" value="PDZ DOMAIN-CONTAINING PROTEIN"/>
    <property type="match status" value="1"/>
</dbReference>
<dbReference type="InterPro" id="IPR001849">
    <property type="entry name" value="PH_domain"/>
</dbReference>
<dbReference type="InterPro" id="IPR008936">
    <property type="entry name" value="Rho_GTPase_activation_prot"/>
</dbReference>
<dbReference type="Pfam" id="PF15410">
    <property type="entry name" value="PH_9"/>
    <property type="match status" value="1"/>
</dbReference>
<accession>A0A813WH91</accession>